<name>A0A2S0U3P6_9AGAM</name>
<organism evidence="1">
    <name type="scientific">Russula abietina</name>
    <dbReference type="NCBI Taxonomy" id="482377"/>
    <lineage>
        <taxon>Eukaryota</taxon>
        <taxon>Fungi</taxon>
        <taxon>Dikarya</taxon>
        <taxon>Basidiomycota</taxon>
        <taxon>Agaricomycotina</taxon>
        <taxon>Agaricomycetes</taxon>
        <taxon>Russulales</taxon>
        <taxon>Russulaceae</taxon>
        <taxon>Russula</taxon>
    </lineage>
</organism>
<dbReference type="AlphaFoldDB" id="A0A2S0U3P6"/>
<keyword evidence="1" id="KW-0496">Mitochondrion</keyword>
<geneLocation type="mitochondrion" evidence="1"/>
<gene>
    <name evidence="1" type="primary">orf188</name>
</gene>
<evidence type="ECO:0000313" key="1">
    <source>
        <dbReference type="EMBL" id="AWB36105.1"/>
    </source>
</evidence>
<accession>A0A2S0U3P6</accession>
<dbReference type="GeneID" id="36940634"/>
<reference evidence="1" key="1">
    <citation type="journal article" date="2018" name="Int. J. Biol. Macromol.">
        <title>Characterization and comparative mitogenomic analysis of six newly sequenced mitochondrial genomes from ectomycorrhizal fungi (Russula) and phylogenetic analysis of the Agaricomycetes.</title>
        <authorList>
            <person name="Li Q."/>
            <person name="Wang Q."/>
            <person name="Chen C."/>
            <person name="Jin X."/>
            <person name="Chen Z."/>
            <person name="Xiong C."/>
            <person name="Li P."/>
            <person name="Zhao J."/>
            <person name="Huang W."/>
        </authorList>
    </citation>
    <scope>NUCLEOTIDE SEQUENCE</scope>
</reference>
<sequence>MNLSTNNISFLRDVHSSVEINMTSKWKYHSFNEFNIYEINTFIKSIDEWQIYLIIPLFTAINSEATLNFSSKYKYQFINYTTREFIIYLKDNIRIEMADFIMSLSEKRFYIASFEFHPSIYGYNNTQGIIMKISKSIIVNKNSNPYLIGDYLENQLLEMTDLYYLDESIIQNDSDSCIIIRYHEINLT</sequence>
<proteinExistence type="predicted"/>
<protein>
    <submittedName>
        <fullName evidence="1">Uncharacterized protein</fullName>
    </submittedName>
</protein>
<dbReference type="RefSeq" id="YP_009487203.1">
    <property type="nucleotide sequence ID" value="NC_037774.1"/>
</dbReference>
<dbReference type="EMBL" id="MH138073">
    <property type="protein sequence ID" value="AWB36105.1"/>
    <property type="molecule type" value="Genomic_DNA"/>
</dbReference>